<dbReference type="InterPro" id="IPR006311">
    <property type="entry name" value="TAT_signal"/>
</dbReference>
<dbReference type="Gene3D" id="3.40.190.10">
    <property type="entry name" value="Periplasmic binding protein-like II"/>
    <property type="match status" value="2"/>
</dbReference>
<dbReference type="PANTHER" id="PTHR30222">
    <property type="entry name" value="SPERMIDINE/PUTRESCINE-BINDING PERIPLASMIC PROTEIN"/>
    <property type="match status" value="1"/>
</dbReference>
<sequence length="368" mass="39950">MTISHFAQDAAQIALEKFNRGEIDRRSFLFALSGLGLAAAFKPGAALADASEIVVCNWGGAAVDAFAKAYGDPFTKKSGMKVVIDGAGPAVGTIRAMVESGKVIWDATDGGMIDSLTLGKGNLVEKIDYTIVDKSQVPENFAGEFGVSNYVYSNVLAYDAEATKGVAPTGWADFFDTAKFPGKRTMCKWIQGQLEFVLMADGVAPADLYPLDVDRAFKKLKPMLADIIFWEGGAQTQQLFREGEVVMGNIWHTRANLLNKETPDKFKWIWEQNILSASAWSVPKGNPAGKKVFEFINSTLDPAGQLVLLQLMGNGPSNPKTLALITPADALVNPTTKENAASQIMLNPTYYAEHETELQNKYLDFISS</sequence>
<evidence type="ECO:0000313" key="4">
    <source>
        <dbReference type="Proteomes" id="UP000188388"/>
    </source>
</evidence>
<dbReference type="CDD" id="cd13589">
    <property type="entry name" value="PBP2_polyamine_RpCGA009"/>
    <property type="match status" value="1"/>
</dbReference>
<gene>
    <name evidence="3" type="ORF">BQ8794_40194</name>
</gene>
<dbReference type="EMBL" id="FTPD01000034">
    <property type="protein sequence ID" value="SIT57595.1"/>
    <property type="molecule type" value="Genomic_DNA"/>
</dbReference>
<keyword evidence="1" id="KW-0732">Signal</keyword>
<evidence type="ECO:0000313" key="3">
    <source>
        <dbReference type="EMBL" id="SIT57595.1"/>
    </source>
</evidence>
<organism evidence="3 4">
    <name type="scientific">Mesorhizobium prunaredense</name>
    <dbReference type="NCBI Taxonomy" id="1631249"/>
    <lineage>
        <taxon>Bacteria</taxon>
        <taxon>Pseudomonadati</taxon>
        <taxon>Pseudomonadota</taxon>
        <taxon>Alphaproteobacteria</taxon>
        <taxon>Hyphomicrobiales</taxon>
        <taxon>Phyllobacteriaceae</taxon>
        <taxon>Mesorhizobium</taxon>
    </lineage>
</organism>
<dbReference type="Proteomes" id="UP000188388">
    <property type="component" value="Unassembled WGS sequence"/>
</dbReference>
<dbReference type="SUPFAM" id="SSF53850">
    <property type="entry name" value="Periplasmic binding protein-like II"/>
    <property type="match status" value="1"/>
</dbReference>
<dbReference type="InterPro" id="IPR006059">
    <property type="entry name" value="SBP"/>
</dbReference>
<protein>
    <submittedName>
        <fullName evidence="3">ABC transporter, binding protein</fullName>
    </submittedName>
</protein>
<dbReference type="PANTHER" id="PTHR30222:SF2">
    <property type="entry name" value="ABC TRANSPORTER SUBSTRATE-BINDING PROTEIN"/>
    <property type="match status" value="1"/>
</dbReference>
<keyword evidence="2" id="KW-0574">Periplasm</keyword>
<dbReference type="Pfam" id="PF13416">
    <property type="entry name" value="SBP_bac_8"/>
    <property type="match status" value="1"/>
</dbReference>
<name>A0A1R3VFI4_9HYPH</name>
<keyword evidence="4" id="KW-1185">Reference proteome</keyword>
<dbReference type="AlphaFoldDB" id="A0A1R3VFI4"/>
<accession>A0A1R3VFI4</accession>
<evidence type="ECO:0000256" key="1">
    <source>
        <dbReference type="ARBA" id="ARBA00022729"/>
    </source>
</evidence>
<dbReference type="PROSITE" id="PS51318">
    <property type="entry name" value="TAT"/>
    <property type="match status" value="1"/>
</dbReference>
<reference evidence="4" key="1">
    <citation type="submission" date="2017-01" db="EMBL/GenBank/DDBJ databases">
        <authorList>
            <person name="Brunel B."/>
        </authorList>
    </citation>
    <scope>NUCLEOTIDE SEQUENCE [LARGE SCALE GENOMIC DNA]</scope>
</reference>
<dbReference type="RefSeq" id="WP_077381011.1">
    <property type="nucleotide sequence ID" value="NZ_FTPD01000034.1"/>
</dbReference>
<proteinExistence type="predicted"/>
<evidence type="ECO:0000256" key="2">
    <source>
        <dbReference type="ARBA" id="ARBA00022764"/>
    </source>
</evidence>
<dbReference type="STRING" id="1631249.BQ8794_40194"/>